<evidence type="ECO:0000313" key="6">
    <source>
        <dbReference type="EMBL" id="PKV95291.1"/>
    </source>
</evidence>
<dbReference type="EMBL" id="PJMY01000003">
    <property type="protein sequence ID" value="PKV95291.1"/>
    <property type="molecule type" value="Genomic_DNA"/>
</dbReference>
<dbReference type="PROSITE" id="PS50932">
    <property type="entry name" value="HTH_LACI_2"/>
    <property type="match status" value="1"/>
</dbReference>
<evidence type="ECO:0000313" key="5">
    <source>
        <dbReference type="EMBL" id="MBB2503837.1"/>
    </source>
</evidence>
<gene>
    <name evidence="6" type="ORF">ATK30_6205</name>
    <name evidence="5" type="ORF">H5411_32445</name>
</gene>
<reference evidence="6 7" key="1">
    <citation type="submission" date="2017-12" db="EMBL/GenBank/DDBJ databases">
        <title>Sequencing the genomes of 1000 Actinobacteria strains.</title>
        <authorList>
            <person name="Klenk H.-P."/>
        </authorList>
    </citation>
    <scope>NUCLEOTIDE SEQUENCE [LARGE SCALE GENOMIC DNA]</scope>
    <source>
        <strain evidence="6 7">DSM 45165</strain>
    </source>
</reference>
<dbReference type="CDD" id="cd06267">
    <property type="entry name" value="PBP1_LacI_sugar_binding-like"/>
    <property type="match status" value="1"/>
</dbReference>
<dbReference type="PANTHER" id="PTHR30146:SF109">
    <property type="entry name" value="HTH-TYPE TRANSCRIPTIONAL REGULATOR GALS"/>
    <property type="match status" value="1"/>
</dbReference>
<reference evidence="5 8" key="2">
    <citation type="submission" date="2020-08" db="EMBL/GenBank/DDBJ databases">
        <title>Amycolatopsis echigonensis JCM 21831.</title>
        <authorList>
            <person name="Tedsree N."/>
            <person name="Kuncharoen N."/>
            <person name="Likhitwitayawuid K."/>
            <person name="Tanasupawat S."/>
        </authorList>
    </citation>
    <scope>NUCLEOTIDE SEQUENCE [LARGE SCALE GENOMIC DNA]</scope>
    <source>
        <strain evidence="5 8">JCM 21831</strain>
    </source>
</reference>
<dbReference type="Proteomes" id="UP000233750">
    <property type="component" value="Unassembled WGS sequence"/>
</dbReference>
<keyword evidence="1" id="KW-0805">Transcription regulation</keyword>
<accession>A0A8E2B812</accession>
<evidence type="ECO:0000259" key="4">
    <source>
        <dbReference type="PROSITE" id="PS50932"/>
    </source>
</evidence>
<evidence type="ECO:0000256" key="1">
    <source>
        <dbReference type="ARBA" id="ARBA00023015"/>
    </source>
</evidence>
<dbReference type="Gene3D" id="3.40.50.2300">
    <property type="match status" value="2"/>
</dbReference>
<dbReference type="RefSeq" id="WP_101438446.1">
    <property type="nucleotide sequence ID" value="NZ_JACJHR010000061.1"/>
</dbReference>
<proteinExistence type="predicted"/>
<dbReference type="SMART" id="SM00354">
    <property type="entry name" value="HTH_LACI"/>
    <property type="match status" value="1"/>
</dbReference>
<accession>A0A2N3WN44</accession>
<dbReference type="SUPFAM" id="SSF47413">
    <property type="entry name" value="lambda repressor-like DNA-binding domains"/>
    <property type="match status" value="1"/>
</dbReference>
<feature type="domain" description="HTH lacI-type" evidence="4">
    <location>
        <begin position="9"/>
        <end position="63"/>
    </location>
</feature>
<dbReference type="PANTHER" id="PTHR30146">
    <property type="entry name" value="LACI-RELATED TRANSCRIPTIONAL REPRESSOR"/>
    <property type="match status" value="1"/>
</dbReference>
<keyword evidence="7" id="KW-1185">Reference proteome</keyword>
<keyword evidence="3" id="KW-0804">Transcription</keyword>
<dbReference type="InterPro" id="IPR000843">
    <property type="entry name" value="HTH_LacI"/>
</dbReference>
<dbReference type="OrthoDB" id="3595338at2"/>
<dbReference type="GO" id="GO:0000976">
    <property type="term" value="F:transcription cis-regulatory region binding"/>
    <property type="evidence" value="ECO:0007669"/>
    <property type="project" value="TreeGrafter"/>
</dbReference>
<dbReference type="InterPro" id="IPR046335">
    <property type="entry name" value="LacI/GalR-like_sensor"/>
</dbReference>
<sequence length="335" mass="35606">MTGAARPGTAKAVAELAGVSVTTVSRVLSGQASAIPQETQDRVFAAARQLRYRPNSLARALRKGTTQSIGLIVPDISDAYFHQVARGVEDVAQAAGCVVILTNTDRVPAREEACVNLLLDKRVDGIVFAGGGIDDDTHLDGFDWSSTRVVTIGPHQLPFPSITVDDSAAISDAVHHLAEISCRRILCLAGQPNWLVTQRRLAGYRQAVAELGLDTDPDLVVYGDFTESAGEELTAKALAAGSFDGVIAFNDYTAIGAMHALASAGVRVPDDVAVIGCDDIPVARMVHPALTSVSFSQYEFGRNAAEMILGSVPLPAGQRITFPHELLRRHSTARR</sequence>
<dbReference type="InterPro" id="IPR028082">
    <property type="entry name" value="Peripla_BP_I"/>
</dbReference>
<name>A0A2N3WN44_9PSEU</name>
<dbReference type="Gene3D" id="1.10.260.40">
    <property type="entry name" value="lambda repressor-like DNA-binding domains"/>
    <property type="match status" value="1"/>
</dbReference>
<dbReference type="Pfam" id="PF13377">
    <property type="entry name" value="Peripla_BP_3"/>
    <property type="match status" value="1"/>
</dbReference>
<comment type="caution">
    <text evidence="6">The sequence shown here is derived from an EMBL/GenBank/DDBJ whole genome shotgun (WGS) entry which is preliminary data.</text>
</comment>
<keyword evidence="2 5" id="KW-0238">DNA-binding</keyword>
<dbReference type="CDD" id="cd01392">
    <property type="entry name" value="HTH_LacI"/>
    <property type="match status" value="1"/>
</dbReference>
<dbReference type="SUPFAM" id="SSF53822">
    <property type="entry name" value="Periplasmic binding protein-like I"/>
    <property type="match status" value="1"/>
</dbReference>
<dbReference type="Proteomes" id="UP000550260">
    <property type="component" value="Unassembled WGS sequence"/>
</dbReference>
<dbReference type="AlphaFoldDB" id="A0A2N3WN44"/>
<evidence type="ECO:0000313" key="7">
    <source>
        <dbReference type="Proteomes" id="UP000233750"/>
    </source>
</evidence>
<dbReference type="GO" id="GO:0003700">
    <property type="term" value="F:DNA-binding transcription factor activity"/>
    <property type="evidence" value="ECO:0007669"/>
    <property type="project" value="TreeGrafter"/>
</dbReference>
<dbReference type="Pfam" id="PF00356">
    <property type="entry name" value="LacI"/>
    <property type="match status" value="1"/>
</dbReference>
<evidence type="ECO:0000256" key="2">
    <source>
        <dbReference type="ARBA" id="ARBA00023125"/>
    </source>
</evidence>
<protein>
    <submittedName>
        <fullName evidence="5">LacI family DNA-binding transcriptional regulator</fullName>
    </submittedName>
    <submittedName>
        <fullName evidence="6">LacI family transcriptional regulator</fullName>
    </submittedName>
</protein>
<evidence type="ECO:0000313" key="8">
    <source>
        <dbReference type="Proteomes" id="UP000550260"/>
    </source>
</evidence>
<dbReference type="InterPro" id="IPR010982">
    <property type="entry name" value="Lambda_DNA-bd_dom_sf"/>
</dbReference>
<dbReference type="EMBL" id="JACJHR010000061">
    <property type="protein sequence ID" value="MBB2503837.1"/>
    <property type="molecule type" value="Genomic_DNA"/>
</dbReference>
<evidence type="ECO:0000256" key="3">
    <source>
        <dbReference type="ARBA" id="ARBA00023163"/>
    </source>
</evidence>
<organism evidence="6 7">
    <name type="scientific">Amycolatopsis echigonensis</name>
    <dbReference type="NCBI Taxonomy" id="2576905"/>
    <lineage>
        <taxon>Bacteria</taxon>
        <taxon>Bacillati</taxon>
        <taxon>Actinomycetota</taxon>
        <taxon>Actinomycetes</taxon>
        <taxon>Pseudonocardiales</taxon>
        <taxon>Pseudonocardiaceae</taxon>
        <taxon>Amycolatopsis</taxon>
    </lineage>
</organism>